<dbReference type="Proteomes" id="UP000549394">
    <property type="component" value="Unassembled WGS sequence"/>
</dbReference>
<dbReference type="Gene3D" id="3.30.420.10">
    <property type="entry name" value="Ribonuclease H-like superfamily/Ribonuclease H"/>
    <property type="match status" value="1"/>
</dbReference>
<sequence length="231" mass="27029">MRILVVDKVSLSRRLVRHILTVNGPRLAFVYKTYLDGYDSKLSILGFGIVKDQSDEDDMQVFIFDLKKSPGILHNGELWRLLSTDGIEKLCHDVDKLKKILAVYDARLERECDFQEIYRSYMADNGLPDRSISLQNLFGKYFPNKRDEFVKLSSLSQINLDWAKRPLLNGLLQDVYHEMACLIELDPLIKRSPPEHSGLRLNNSLEPVKLPARRRKLRKKQWNILELTYRR</sequence>
<gene>
    <name evidence="1" type="ORF">DGYR_LOCUS8777</name>
</gene>
<dbReference type="AlphaFoldDB" id="A0A7I8VWL0"/>
<reference evidence="1 2" key="1">
    <citation type="submission" date="2020-08" db="EMBL/GenBank/DDBJ databases">
        <authorList>
            <person name="Hejnol A."/>
        </authorList>
    </citation>
    <scope>NUCLEOTIDE SEQUENCE [LARGE SCALE GENOMIC DNA]</scope>
</reference>
<proteinExistence type="predicted"/>
<dbReference type="SUPFAM" id="SSF53098">
    <property type="entry name" value="Ribonuclease H-like"/>
    <property type="match status" value="1"/>
</dbReference>
<comment type="caution">
    <text evidence="1">The sequence shown here is derived from an EMBL/GenBank/DDBJ whole genome shotgun (WGS) entry which is preliminary data.</text>
</comment>
<keyword evidence="2" id="KW-1185">Reference proteome</keyword>
<dbReference type="InterPro" id="IPR012337">
    <property type="entry name" value="RNaseH-like_sf"/>
</dbReference>
<name>A0A7I8VWL0_9ANNE</name>
<organism evidence="1 2">
    <name type="scientific">Dimorphilus gyrociliatus</name>
    <dbReference type="NCBI Taxonomy" id="2664684"/>
    <lineage>
        <taxon>Eukaryota</taxon>
        <taxon>Metazoa</taxon>
        <taxon>Spiralia</taxon>
        <taxon>Lophotrochozoa</taxon>
        <taxon>Annelida</taxon>
        <taxon>Polychaeta</taxon>
        <taxon>Polychaeta incertae sedis</taxon>
        <taxon>Dinophilidae</taxon>
        <taxon>Dimorphilus</taxon>
    </lineage>
</organism>
<dbReference type="GO" id="GO:0003676">
    <property type="term" value="F:nucleic acid binding"/>
    <property type="evidence" value="ECO:0007669"/>
    <property type="project" value="InterPro"/>
</dbReference>
<protein>
    <submittedName>
        <fullName evidence="1">DgyrCDS9290</fullName>
    </submittedName>
</protein>
<dbReference type="InterPro" id="IPR036397">
    <property type="entry name" value="RNaseH_sf"/>
</dbReference>
<evidence type="ECO:0000313" key="2">
    <source>
        <dbReference type="Proteomes" id="UP000549394"/>
    </source>
</evidence>
<dbReference type="EMBL" id="CAJFCJ010000013">
    <property type="protein sequence ID" value="CAD5120728.1"/>
    <property type="molecule type" value="Genomic_DNA"/>
</dbReference>
<evidence type="ECO:0000313" key="1">
    <source>
        <dbReference type="EMBL" id="CAD5120728.1"/>
    </source>
</evidence>
<accession>A0A7I8VWL0</accession>